<dbReference type="AlphaFoldDB" id="A0AAV7T9J7"/>
<dbReference type="EMBL" id="JANPWB010000007">
    <property type="protein sequence ID" value="KAJ1173105.1"/>
    <property type="molecule type" value="Genomic_DNA"/>
</dbReference>
<organism evidence="1 2">
    <name type="scientific">Pleurodeles waltl</name>
    <name type="common">Iberian ribbed newt</name>
    <dbReference type="NCBI Taxonomy" id="8319"/>
    <lineage>
        <taxon>Eukaryota</taxon>
        <taxon>Metazoa</taxon>
        <taxon>Chordata</taxon>
        <taxon>Craniata</taxon>
        <taxon>Vertebrata</taxon>
        <taxon>Euteleostomi</taxon>
        <taxon>Amphibia</taxon>
        <taxon>Batrachia</taxon>
        <taxon>Caudata</taxon>
        <taxon>Salamandroidea</taxon>
        <taxon>Salamandridae</taxon>
        <taxon>Pleurodelinae</taxon>
        <taxon>Pleurodeles</taxon>
    </lineage>
</organism>
<evidence type="ECO:0000313" key="2">
    <source>
        <dbReference type="Proteomes" id="UP001066276"/>
    </source>
</evidence>
<sequence length="135" mass="14635">MSGAEESFHQVKVRKATSGAVVSSKSQSSMACFRAERVLRRMQCRWFVLVVAGFVVLLQEKLQVQQEKGPLVCFGVARKHSVEGPGLRARSSRAEYRKQQVRGREDQGGVVLGAVQARTGADGLASGAPPARQPL</sequence>
<name>A0AAV7T9J7_PLEWA</name>
<comment type="caution">
    <text evidence="1">The sequence shown here is derived from an EMBL/GenBank/DDBJ whole genome shotgun (WGS) entry which is preliminary data.</text>
</comment>
<accession>A0AAV7T9J7</accession>
<protein>
    <submittedName>
        <fullName evidence="1">Uncharacterized protein</fullName>
    </submittedName>
</protein>
<gene>
    <name evidence="1" type="ORF">NDU88_004946</name>
</gene>
<reference evidence="1" key="1">
    <citation type="journal article" date="2022" name="bioRxiv">
        <title>Sequencing and chromosome-scale assembly of the giantPleurodeles waltlgenome.</title>
        <authorList>
            <person name="Brown T."/>
            <person name="Elewa A."/>
            <person name="Iarovenko S."/>
            <person name="Subramanian E."/>
            <person name="Araus A.J."/>
            <person name="Petzold A."/>
            <person name="Susuki M."/>
            <person name="Suzuki K.-i.T."/>
            <person name="Hayashi T."/>
            <person name="Toyoda A."/>
            <person name="Oliveira C."/>
            <person name="Osipova E."/>
            <person name="Leigh N.D."/>
            <person name="Simon A."/>
            <person name="Yun M.H."/>
        </authorList>
    </citation>
    <scope>NUCLEOTIDE SEQUENCE</scope>
    <source>
        <strain evidence="1">20211129_DDA</strain>
        <tissue evidence="1">Liver</tissue>
    </source>
</reference>
<evidence type="ECO:0000313" key="1">
    <source>
        <dbReference type="EMBL" id="KAJ1173105.1"/>
    </source>
</evidence>
<proteinExistence type="predicted"/>
<keyword evidence="2" id="KW-1185">Reference proteome</keyword>
<dbReference type="Proteomes" id="UP001066276">
    <property type="component" value="Chromosome 4_1"/>
</dbReference>